<dbReference type="GO" id="GO:0005886">
    <property type="term" value="C:plasma membrane"/>
    <property type="evidence" value="ECO:0007669"/>
    <property type="project" value="UniProtKB-SubCell"/>
</dbReference>
<feature type="transmembrane region" description="Helical" evidence="8">
    <location>
        <begin position="221"/>
        <end position="245"/>
    </location>
</feature>
<feature type="compositionally biased region" description="Low complexity" evidence="7">
    <location>
        <begin position="464"/>
        <end position="475"/>
    </location>
</feature>
<keyword evidence="4 8" id="KW-0812">Transmembrane</keyword>
<feature type="transmembrane region" description="Helical" evidence="8">
    <location>
        <begin position="55"/>
        <end position="78"/>
    </location>
</feature>
<feature type="transmembrane region" description="Helical" evidence="8">
    <location>
        <begin position="392"/>
        <end position="413"/>
    </location>
</feature>
<feature type="compositionally biased region" description="Basic and acidic residues" evidence="7">
    <location>
        <begin position="476"/>
        <end position="488"/>
    </location>
</feature>
<evidence type="ECO:0000256" key="2">
    <source>
        <dbReference type="ARBA" id="ARBA00008929"/>
    </source>
</evidence>
<evidence type="ECO:0000256" key="7">
    <source>
        <dbReference type="SAM" id="MobiDB-lite"/>
    </source>
</evidence>
<feature type="transmembrane region" description="Helical" evidence="8">
    <location>
        <begin position="257"/>
        <end position="278"/>
    </location>
</feature>
<dbReference type="EMBL" id="AOIC01000076">
    <property type="protein sequence ID" value="ELY67873.1"/>
    <property type="molecule type" value="Genomic_DNA"/>
</dbReference>
<evidence type="ECO:0000256" key="5">
    <source>
        <dbReference type="ARBA" id="ARBA00022989"/>
    </source>
</evidence>
<protein>
    <submittedName>
        <fullName evidence="9">Polysulfide reductase NrfD</fullName>
    </submittedName>
</protein>
<feature type="transmembrane region" description="Helical" evidence="8">
    <location>
        <begin position="185"/>
        <end position="209"/>
    </location>
</feature>
<dbReference type="PANTHER" id="PTHR34856:SF2">
    <property type="entry name" value="PROTEIN NRFD"/>
    <property type="match status" value="1"/>
</dbReference>
<feature type="transmembrane region" description="Helical" evidence="8">
    <location>
        <begin position="23"/>
        <end position="43"/>
    </location>
</feature>
<feature type="transmembrane region" description="Helical" evidence="8">
    <location>
        <begin position="307"/>
        <end position="324"/>
    </location>
</feature>
<dbReference type="PATRIC" id="fig|797304.7.peg.2171"/>
<evidence type="ECO:0000256" key="1">
    <source>
        <dbReference type="ARBA" id="ARBA00004651"/>
    </source>
</evidence>
<dbReference type="Pfam" id="PF03916">
    <property type="entry name" value="NrfD"/>
    <property type="match status" value="1"/>
</dbReference>
<comment type="caution">
    <text evidence="9">The sequence shown here is derived from an EMBL/GenBank/DDBJ whole genome shotgun (WGS) entry which is preliminary data.</text>
</comment>
<name>L9Y4Q7_NATGS</name>
<evidence type="ECO:0000313" key="9">
    <source>
        <dbReference type="EMBL" id="ELY67873.1"/>
    </source>
</evidence>
<sequence>MSTREEKAEAGVVVPEFGTRGKAWIGVLVLAIVVGLGAWAYQLSQGLAVTGMDNVFSWGLYIMLFVLFIGLSAGGLIISSAPKFFHSDRYATLAPLGVLLSLACIAVAGLLLLPDLGRPSRITGFLTSPDFRSPLVWDFGIVVLYGLFSAGYLWLLTRRDLAKLGSRLAFGTEDTEDGREKDRKLAFWAAAIAIPLAIALHSVTGWIFATQIGRGDWFNPLVAPMFIMKALVSGLALLLVTAILIDRFTQYRLPKELVPELGKVLGVFVAVHVVYLVAAERLPHAWAAEFEFWAITSAFLVGDTFHFWLWTVVGGAIPIVLLAVPSLRQKLWAVFTASVLAIVGILFEGVYLIFTGYQDLNIADAPGVASGTDYAGIGSDVWVTAGNYTPTLIELLVTIGIVAIGALIVTLGLRFLPLQPGGGEPVSVGSTERATALIVTLGLRFLPLQPGGGEPVSVGSTERATANPDATTATDGGHDVPDEKTPHK</sequence>
<evidence type="ECO:0000256" key="3">
    <source>
        <dbReference type="ARBA" id="ARBA00022475"/>
    </source>
</evidence>
<dbReference type="Proteomes" id="UP000011613">
    <property type="component" value="Unassembled WGS sequence"/>
</dbReference>
<keyword evidence="6 8" id="KW-0472">Membrane</keyword>
<evidence type="ECO:0000313" key="10">
    <source>
        <dbReference type="Proteomes" id="UP000011613"/>
    </source>
</evidence>
<proteinExistence type="inferred from homology"/>
<gene>
    <name evidence="9" type="ORF">C490_10715</name>
</gene>
<comment type="similarity">
    <text evidence="2">Belongs to the NrfD family.</text>
</comment>
<dbReference type="AlphaFoldDB" id="L9Y4Q7"/>
<comment type="subcellular location">
    <subcellularLocation>
        <location evidence="1">Cell membrane</location>
        <topology evidence="1">Multi-pass membrane protein</topology>
    </subcellularLocation>
</comment>
<feature type="transmembrane region" description="Helical" evidence="8">
    <location>
        <begin position="90"/>
        <end position="114"/>
    </location>
</feature>
<evidence type="ECO:0000256" key="6">
    <source>
        <dbReference type="ARBA" id="ARBA00023136"/>
    </source>
</evidence>
<feature type="transmembrane region" description="Helical" evidence="8">
    <location>
        <begin position="134"/>
        <end position="157"/>
    </location>
</feature>
<keyword evidence="5 8" id="KW-1133">Transmembrane helix</keyword>
<organism evidence="9 10">
    <name type="scientific">Natronobacterium gregoryi (strain ATCC 43098 / DSM 3393 / CCM 3738 / CIP 104747 / IAM 13177 / JCM 8860 / NBRC 102187 / NCIMB 2189 / SP2)</name>
    <dbReference type="NCBI Taxonomy" id="797304"/>
    <lineage>
        <taxon>Archaea</taxon>
        <taxon>Methanobacteriati</taxon>
        <taxon>Methanobacteriota</taxon>
        <taxon>Stenosarchaea group</taxon>
        <taxon>Halobacteria</taxon>
        <taxon>Halobacteriales</taxon>
        <taxon>Natrialbaceae</taxon>
        <taxon>Natronobacterium</taxon>
    </lineage>
</organism>
<dbReference type="InterPro" id="IPR052049">
    <property type="entry name" value="Electron_transfer_protein"/>
</dbReference>
<feature type="transmembrane region" description="Helical" evidence="8">
    <location>
        <begin position="331"/>
        <end position="354"/>
    </location>
</feature>
<dbReference type="InterPro" id="IPR005614">
    <property type="entry name" value="NrfD-like"/>
</dbReference>
<evidence type="ECO:0000256" key="4">
    <source>
        <dbReference type="ARBA" id="ARBA00022692"/>
    </source>
</evidence>
<dbReference type="RefSeq" id="WP_005579663.1">
    <property type="nucleotide sequence ID" value="NZ_AOIC01000076.1"/>
</dbReference>
<feature type="region of interest" description="Disordered" evidence="7">
    <location>
        <begin position="452"/>
        <end position="488"/>
    </location>
</feature>
<keyword evidence="3" id="KW-1003">Cell membrane</keyword>
<accession>L9Y4Q7</accession>
<reference evidence="9 10" key="1">
    <citation type="journal article" date="2014" name="PLoS Genet.">
        <title>Phylogenetically driven sequencing of extremely halophilic archaea reveals strategies for static and dynamic osmo-response.</title>
        <authorList>
            <person name="Becker E.A."/>
            <person name="Seitzer P.M."/>
            <person name="Tritt A."/>
            <person name="Larsen D."/>
            <person name="Krusor M."/>
            <person name="Yao A.I."/>
            <person name="Wu D."/>
            <person name="Madern D."/>
            <person name="Eisen J.A."/>
            <person name="Darling A.E."/>
            <person name="Facciotti M.T."/>
        </authorList>
    </citation>
    <scope>NUCLEOTIDE SEQUENCE [LARGE SCALE GENOMIC DNA]</scope>
    <source>
        <strain evidence="9 10">SP2</strain>
    </source>
</reference>
<evidence type="ECO:0000256" key="8">
    <source>
        <dbReference type="SAM" id="Phobius"/>
    </source>
</evidence>
<dbReference type="PANTHER" id="PTHR34856">
    <property type="entry name" value="PROTEIN NRFD"/>
    <property type="match status" value="1"/>
</dbReference>
<dbReference type="Gene3D" id="1.20.1630.10">
    <property type="entry name" value="Formate dehydrogenase/DMSO reductase domain"/>
    <property type="match status" value="1"/>
</dbReference>